<evidence type="ECO:0000313" key="3">
    <source>
        <dbReference type="Proteomes" id="UP000590511"/>
    </source>
</evidence>
<name>A0A7W7HQY4_9ACTN</name>
<evidence type="ECO:0000313" key="4">
    <source>
        <dbReference type="Proteomes" id="UP000631312"/>
    </source>
</evidence>
<evidence type="ECO:0000313" key="1">
    <source>
        <dbReference type="EMBL" id="GIE40607.1"/>
    </source>
</evidence>
<dbReference type="EMBL" id="BOMP01000051">
    <property type="protein sequence ID" value="GIE40607.1"/>
    <property type="molecule type" value="Genomic_DNA"/>
</dbReference>
<comment type="caution">
    <text evidence="2">The sequence shown here is derived from an EMBL/GenBank/DDBJ whole genome shotgun (WGS) entry which is preliminary data.</text>
</comment>
<dbReference type="EMBL" id="JACHNC010000001">
    <property type="protein sequence ID" value="MBB4755076.1"/>
    <property type="molecule type" value="Genomic_DNA"/>
</dbReference>
<keyword evidence="4" id="KW-1185">Reference proteome</keyword>
<gene>
    <name evidence="1" type="ORF">Alo02nite_35050</name>
    <name evidence="2" type="ORF">BJ964_009237</name>
</gene>
<dbReference type="AlphaFoldDB" id="A0A7W7HQY4"/>
<dbReference type="Proteomes" id="UP000631312">
    <property type="component" value="Unassembled WGS sequence"/>
</dbReference>
<reference evidence="2 3" key="1">
    <citation type="submission" date="2020-08" db="EMBL/GenBank/DDBJ databases">
        <title>Sequencing the genomes of 1000 actinobacteria strains.</title>
        <authorList>
            <person name="Klenk H.-P."/>
        </authorList>
    </citation>
    <scope>NUCLEOTIDE SEQUENCE [LARGE SCALE GENOMIC DNA]</scope>
    <source>
        <strain evidence="2 3">DSM 43150</strain>
    </source>
</reference>
<protein>
    <submittedName>
        <fullName evidence="2">Uncharacterized protein</fullName>
    </submittedName>
</protein>
<evidence type="ECO:0000313" key="2">
    <source>
        <dbReference type="EMBL" id="MBB4755076.1"/>
    </source>
</evidence>
<accession>A0A7W7HQY4</accession>
<organism evidence="2 3">
    <name type="scientific">Actinoplanes lobatus</name>
    <dbReference type="NCBI Taxonomy" id="113568"/>
    <lineage>
        <taxon>Bacteria</taxon>
        <taxon>Bacillati</taxon>
        <taxon>Actinomycetota</taxon>
        <taxon>Actinomycetes</taxon>
        <taxon>Micromonosporales</taxon>
        <taxon>Micromonosporaceae</taxon>
        <taxon>Actinoplanes</taxon>
    </lineage>
</organism>
<proteinExistence type="predicted"/>
<reference evidence="1 4" key="2">
    <citation type="submission" date="2021-01" db="EMBL/GenBank/DDBJ databases">
        <title>Whole genome shotgun sequence of Actinoplanes lobatus NBRC 12513.</title>
        <authorList>
            <person name="Komaki H."/>
            <person name="Tamura T."/>
        </authorList>
    </citation>
    <scope>NUCLEOTIDE SEQUENCE [LARGE SCALE GENOMIC DNA]</scope>
    <source>
        <strain evidence="1 4">NBRC 12513</strain>
    </source>
</reference>
<dbReference type="RefSeq" id="WP_229807144.1">
    <property type="nucleotide sequence ID" value="NZ_BOMP01000051.1"/>
</dbReference>
<sequence length="72" mass="7691">MIERPTVGWQNEVTTQEAAVAAGTLARDDAYAIRLWPAAFTAAVDIVLSASERDVAAVDTASDEVSRLRSRG</sequence>
<dbReference type="Proteomes" id="UP000590511">
    <property type="component" value="Unassembled WGS sequence"/>
</dbReference>